<dbReference type="PANTHER" id="PTHR43410">
    <property type="entry name" value="NITRIC OXIDE SYNTHASE OXYGENASE"/>
    <property type="match status" value="1"/>
</dbReference>
<feature type="compositionally biased region" description="Low complexity" evidence="5">
    <location>
        <begin position="26"/>
        <end position="65"/>
    </location>
</feature>
<feature type="compositionally biased region" description="Pro residues" evidence="5">
    <location>
        <begin position="10"/>
        <end position="25"/>
    </location>
</feature>
<dbReference type="GO" id="GO:0046872">
    <property type="term" value="F:metal ion binding"/>
    <property type="evidence" value="ECO:0007669"/>
    <property type="project" value="UniProtKB-KW"/>
</dbReference>
<organism evidence="7 8">
    <name type="scientific">Streptomyces finlayi</name>
    <dbReference type="NCBI Taxonomy" id="67296"/>
    <lineage>
        <taxon>Bacteria</taxon>
        <taxon>Bacillati</taxon>
        <taxon>Actinomycetota</taxon>
        <taxon>Actinomycetes</taxon>
        <taxon>Kitasatosporales</taxon>
        <taxon>Streptomycetaceae</taxon>
        <taxon>Streptomyces</taxon>
    </lineage>
</organism>
<dbReference type="GO" id="GO:0004517">
    <property type="term" value="F:nitric-oxide synthase activity"/>
    <property type="evidence" value="ECO:0007669"/>
    <property type="project" value="InterPro"/>
</dbReference>
<keyword evidence="1" id="KW-0349">Heme</keyword>
<reference evidence="7" key="2">
    <citation type="submission" date="2020-09" db="EMBL/GenBank/DDBJ databases">
        <authorList>
            <person name="Sun Q."/>
            <person name="Ohkuma M."/>
        </authorList>
    </citation>
    <scope>NUCLEOTIDE SEQUENCE</scope>
    <source>
        <strain evidence="7">JCM 4637</strain>
    </source>
</reference>
<evidence type="ECO:0000256" key="1">
    <source>
        <dbReference type="ARBA" id="ARBA00022617"/>
    </source>
</evidence>
<dbReference type="GO" id="GO:0006809">
    <property type="term" value="P:nitric oxide biosynthetic process"/>
    <property type="evidence" value="ECO:0007669"/>
    <property type="project" value="InterPro"/>
</dbReference>
<dbReference type="InterPro" id="IPR044940">
    <property type="entry name" value="NOS_dom_2"/>
</dbReference>
<dbReference type="InterPro" id="IPR044944">
    <property type="entry name" value="NOS_dom_3"/>
</dbReference>
<dbReference type="Pfam" id="PF02898">
    <property type="entry name" value="NO_synthase"/>
    <property type="match status" value="1"/>
</dbReference>
<feature type="region of interest" description="Disordered" evidence="5">
    <location>
        <begin position="1"/>
        <end position="77"/>
    </location>
</feature>
<feature type="compositionally biased region" description="Pro residues" evidence="5">
    <location>
        <begin position="105"/>
        <end position="120"/>
    </location>
</feature>
<dbReference type="PANTHER" id="PTHR43410:SF1">
    <property type="entry name" value="NITRIC OXIDE SYNTHASE"/>
    <property type="match status" value="1"/>
</dbReference>
<dbReference type="SUPFAM" id="SSF56512">
    <property type="entry name" value="Nitric oxide (NO) synthase oxygenase domain"/>
    <property type="match status" value="1"/>
</dbReference>
<dbReference type="EMBL" id="BMVC01000015">
    <property type="protein sequence ID" value="GHD09919.1"/>
    <property type="molecule type" value="Genomic_DNA"/>
</dbReference>
<evidence type="ECO:0000313" key="7">
    <source>
        <dbReference type="EMBL" id="GHD09919.1"/>
    </source>
</evidence>
<reference evidence="7" key="1">
    <citation type="journal article" date="2014" name="Int. J. Syst. Evol. Microbiol.">
        <title>Complete genome sequence of Corynebacterium casei LMG S-19264T (=DSM 44701T), isolated from a smear-ripened cheese.</title>
        <authorList>
            <consortium name="US DOE Joint Genome Institute (JGI-PGF)"/>
            <person name="Walter F."/>
            <person name="Albersmeier A."/>
            <person name="Kalinowski J."/>
            <person name="Ruckert C."/>
        </authorList>
    </citation>
    <scope>NUCLEOTIDE SEQUENCE</scope>
    <source>
        <strain evidence="7">JCM 4637</strain>
    </source>
</reference>
<dbReference type="Gene3D" id="3.90.340.10">
    <property type="entry name" value="Nitric Oxide Synthase, Chain A, domain 1"/>
    <property type="match status" value="1"/>
</dbReference>
<name>A0A919CDF6_9ACTN</name>
<evidence type="ECO:0000256" key="2">
    <source>
        <dbReference type="ARBA" id="ARBA00022723"/>
    </source>
</evidence>
<dbReference type="AlphaFoldDB" id="A0A919CDF6"/>
<evidence type="ECO:0000256" key="3">
    <source>
        <dbReference type="ARBA" id="ARBA00023002"/>
    </source>
</evidence>
<keyword evidence="2" id="KW-0479">Metal-binding</keyword>
<dbReference type="Gene3D" id="3.90.1230.10">
    <property type="entry name" value="Nitric Oxide Synthase, Chain A, domain 3"/>
    <property type="match status" value="1"/>
</dbReference>
<evidence type="ECO:0000259" key="6">
    <source>
        <dbReference type="PROSITE" id="PS60001"/>
    </source>
</evidence>
<feature type="region of interest" description="Disordered" evidence="5">
    <location>
        <begin position="97"/>
        <end position="128"/>
    </location>
</feature>
<feature type="domain" description="Nitric oxide synthase (NOS)" evidence="6">
    <location>
        <begin position="231"/>
        <end position="238"/>
    </location>
</feature>
<dbReference type="InterPro" id="IPR036119">
    <property type="entry name" value="NOS_N_sf"/>
</dbReference>
<evidence type="ECO:0000256" key="4">
    <source>
        <dbReference type="ARBA" id="ARBA00023004"/>
    </source>
</evidence>
<dbReference type="PROSITE" id="PS60001">
    <property type="entry name" value="NOS"/>
    <property type="match status" value="1"/>
</dbReference>
<dbReference type="InterPro" id="IPR004030">
    <property type="entry name" value="NOS_N"/>
</dbReference>
<dbReference type="InterPro" id="IPR050607">
    <property type="entry name" value="NOS"/>
</dbReference>
<sequence>MDTGEAPETTPGPPRTTTPPAPGLAPRPAVGPGLAADPADGSGSTPPDGSGSAAGPGRAADPAAGIPRQNRGPVPAQLLLDAPYAAQRRVPVPVTPLHAAKLPGAPGPAPAEPHPAPASPAPERHDRGWSLSEGARTGAAQCPVAHGGLLPVPERSAAAQPENRAYALDLDTLHRLADDFVRLHHREAPAHGDPGPRLDAVHAEIDATGTYRHTPGELAFGARVAWRNSNRCIGRLYWNSLRVRDRRHISDADTVARECVEHLREAGNGGRIRPLITVFAPDTPARPGPRVWNEQLIRYAGYTAAAGEIVGDPRNTGLTELAMRLGWRGGPGTPFDVLPLIVQGSDDKPQWYELPQDAVLEVPLQHPEDTWAQEWGLRWHAVPAISHMCLEIGGICYPCAPFNGWYMGTEIGARDLADADRYNLLPPLAERLGLDVTSDRSLWKDRALVELNRAVLHSFDRAGITITDHHTESERFLTHLDREEGKGRQVGADWSWIVPPMSSAATGVFHRTYDNTELSPLFTHHDDALVRARGEAGL</sequence>
<keyword evidence="3" id="KW-0560">Oxidoreductase</keyword>
<keyword evidence="4" id="KW-0408">Iron</keyword>
<protein>
    <recommendedName>
        <fullName evidence="6">Nitric oxide synthase (NOS) domain-containing protein</fullName>
    </recommendedName>
</protein>
<dbReference type="Proteomes" id="UP000638353">
    <property type="component" value="Unassembled WGS sequence"/>
</dbReference>
<evidence type="ECO:0000313" key="8">
    <source>
        <dbReference type="Proteomes" id="UP000638353"/>
    </source>
</evidence>
<dbReference type="CDD" id="cd00575">
    <property type="entry name" value="NOS_oxygenase"/>
    <property type="match status" value="1"/>
</dbReference>
<comment type="caution">
    <text evidence="7">The sequence shown here is derived from an EMBL/GenBank/DDBJ whole genome shotgun (WGS) entry which is preliminary data.</text>
</comment>
<proteinExistence type="predicted"/>
<dbReference type="InterPro" id="IPR044943">
    <property type="entry name" value="NOS_dom_1"/>
</dbReference>
<dbReference type="Gene3D" id="3.90.440.10">
    <property type="entry name" value="Nitric Oxide Synthase,Heme Domain,Chain A domain 2"/>
    <property type="match status" value="1"/>
</dbReference>
<evidence type="ECO:0000256" key="5">
    <source>
        <dbReference type="SAM" id="MobiDB-lite"/>
    </source>
</evidence>
<accession>A0A919CDF6</accession>
<gene>
    <name evidence="7" type="ORF">GCM10010334_64720</name>
</gene>